<dbReference type="PRINTS" id="PR00080">
    <property type="entry name" value="SDRFAMILY"/>
</dbReference>
<dbReference type="PRINTS" id="PR00081">
    <property type="entry name" value="GDHRDH"/>
</dbReference>
<accession>A0A4V1RI43</accession>
<dbReference type="GO" id="GO:0047936">
    <property type="term" value="F:glucose 1-dehydrogenase [NAD(P)+] activity"/>
    <property type="evidence" value="ECO:0007669"/>
    <property type="project" value="UniProtKB-EC"/>
</dbReference>
<keyword evidence="2 3" id="KW-0560">Oxidoreductase</keyword>
<comment type="similarity">
    <text evidence="1">Belongs to the short-chain dehydrogenases/reductases (SDR) family.</text>
</comment>
<gene>
    <name evidence="3" type="ORF">D3272_21475</name>
</gene>
<organism evidence="3 4">
    <name type="scientific">Lichenibacterium ramalinae</name>
    <dbReference type="NCBI Taxonomy" id="2316527"/>
    <lineage>
        <taxon>Bacteria</taxon>
        <taxon>Pseudomonadati</taxon>
        <taxon>Pseudomonadota</taxon>
        <taxon>Alphaproteobacteria</taxon>
        <taxon>Hyphomicrobiales</taxon>
        <taxon>Lichenihabitantaceae</taxon>
        <taxon>Lichenibacterium</taxon>
    </lineage>
</organism>
<dbReference type="SUPFAM" id="SSF51735">
    <property type="entry name" value="NAD(P)-binding Rossmann-fold domains"/>
    <property type="match status" value="1"/>
</dbReference>
<dbReference type="Proteomes" id="UP000289411">
    <property type="component" value="Unassembled WGS sequence"/>
</dbReference>
<dbReference type="AlphaFoldDB" id="A0A4V1RI43"/>
<name>A0A4V1RI43_9HYPH</name>
<dbReference type="EC" id="1.1.1.47" evidence="3"/>
<comment type="caution">
    <text evidence="3">The sequence shown here is derived from an EMBL/GenBank/DDBJ whole genome shotgun (WGS) entry which is preliminary data.</text>
</comment>
<proteinExistence type="inferred from homology"/>
<dbReference type="Pfam" id="PF13561">
    <property type="entry name" value="adh_short_C2"/>
    <property type="match status" value="1"/>
</dbReference>
<dbReference type="NCBIfam" id="NF005559">
    <property type="entry name" value="PRK07231.1"/>
    <property type="match status" value="1"/>
</dbReference>
<dbReference type="PANTHER" id="PTHR42760:SF115">
    <property type="entry name" value="3-OXOACYL-[ACYL-CARRIER-PROTEIN] REDUCTASE FABG"/>
    <property type="match status" value="1"/>
</dbReference>
<dbReference type="InterPro" id="IPR002347">
    <property type="entry name" value="SDR_fam"/>
</dbReference>
<evidence type="ECO:0000256" key="1">
    <source>
        <dbReference type="ARBA" id="ARBA00006484"/>
    </source>
</evidence>
<protein>
    <submittedName>
        <fullName evidence="3">Glucose 1-dehydrogenase</fullName>
        <ecNumber evidence="3">1.1.1.47</ecNumber>
    </submittedName>
</protein>
<evidence type="ECO:0000313" key="4">
    <source>
        <dbReference type="Proteomes" id="UP000289411"/>
    </source>
</evidence>
<dbReference type="PANTHER" id="PTHR42760">
    <property type="entry name" value="SHORT-CHAIN DEHYDROGENASES/REDUCTASES FAMILY MEMBER"/>
    <property type="match status" value="1"/>
</dbReference>
<reference evidence="3 4" key="1">
    <citation type="submission" date="2018-09" db="EMBL/GenBank/DDBJ databases">
        <authorList>
            <person name="Grouzdev D.S."/>
            <person name="Krutkina M.S."/>
        </authorList>
    </citation>
    <scope>NUCLEOTIDE SEQUENCE [LARGE SCALE GENOMIC DNA]</scope>
    <source>
        <strain evidence="3 4">RmlP001</strain>
    </source>
</reference>
<evidence type="ECO:0000256" key="2">
    <source>
        <dbReference type="ARBA" id="ARBA00023002"/>
    </source>
</evidence>
<dbReference type="PROSITE" id="PS00061">
    <property type="entry name" value="ADH_SHORT"/>
    <property type="match status" value="1"/>
</dbReference>
<dbReference type="EMBL" id="QYBC01000021">
    <property type="protein sequence ID" value="RYB02257.1"/>
    <property type="molecule type" value="Genomic_DNA"/>
</dbReference>
<dbReference type="InterPro" id="IPR020904">
    <property type="entry name" value="Sc_DH/Rdtase_CS"/>
</dbReference>
<dbReference type="GO" id="GO:0005975">
    <property type="term" value="P:carbohydrate metabolic process"/>
    <property type="evidence" value="ECO:0007669"/>
    <property type="project" value="UniProtKB-ARBA"/>
</dbReference>
<dbReference type="OrthoDB" id="9803333at2"/>
<dbReference type="FunFam" id="3.40.50.720:FF:000240">
    <property type="entry name" value="SDR family oxidoreductase"/>
    <property type="match status" value="1"/>
</dbReference>
<sequence>MFAEKLRLDGRVAVVTGGGRGIGLSCAEALCEHGASVVIADLDAGIAEQGRDELRAKGHAVDIRQVDVTRSAEVDALAEAVLARHGRVDVLVANAGIARSGTAAEDVTDEHWTAVNDVNYNGVFWCDRAFARPMLKARRGAIVNIGSMSGLICNRPQKQTYYNASKAAVHQLTRSLAAEWADRGVRVNAVAPTYVETPLTRFATEEGGLLDAWLRDTPMGRLGQPDEVASVVHFLASDAASLMTGSVVVVDGGFTCW</sequence>
<dbReference type="Gene3D" id="3.40.50.720">
    <property type="entry name" value="NAD(P)-binding Rossmann-like Domain"/>
    <property type="match status" value="1"/>
</dbReference>
<reference evidence="3 4" key="2">
    <citation type="submission" date="2019-02" db="EMBL/GenBank/DDBJ databases">
        <title>'Lichenibacterium ramalinii' gen. nov. sp. nov., 'Lichenibacterium minor' gen. nov. sp. nov.</title>
        <authorList>
            <person name="Pankratov T."/>
        </authorList>
    </citation>
    <scope>NUCLEOTIDE SEQUENCE [LARGE SCALE GENOMIC DNA]</scope>
    <source>
        <strain evidence="3 4">RmlP001</strain>
    </source>
</reference>
<dbReference type="InterPro" id="IPR036291">
    <property type="entry name" value="NAD(P)-bd_dom_sf"/>
</dbReference>
<keyword evidence="4" id="KW-1185">Reference proteome</keyword>
<evidence type="ECO:0000313" key="3">
    <source>
        <dbReference type="EMBL" id="RYB02257.1"/>
    </source>
</evidence>
<dbReference type="RefSeq" id="WP_129221267.1">
    <property type="nucleotide sequence ID" value="NZ_QYBC01000021.1"/>
</dbReference>